<evidence type="ECO:0000313" key="2">
    <source>
        <dbReference type="EMBL" id="KAA1110885.1"/>
    </source>
</evidence>
<feature type="region of interest" description="Disordered" evidence="1">
    <location>
        <begin position="266"/>
        <end position="398"/>
    </location>
</feature>
<gene>
    <name evidence="2" type="ORF">PGT21_033458</name>
</gene>
<feature type="region of interest" description="Disordered" evidence="1">
    <location>
        <begin position="83"/>
        <end position="102"/>
    </location>
</feature>
<keyword evidence="3" id="KW-1185">Reference proteome</keyword>
<comment type="caution">
    <text evidence="2">The sequence shown here is derived from an EMBL/GenBank/DDBJ whole genome shotgun (WGS) entry which is preliminary data.</text>
</comment>
<reference evidence="2 3" key="1">
    <citation type="submission" date="2019-05" db="EMBL/GenBank/DDBJ databases">
        <title>Emergence of the Ug99 lineage of the wheat stem rust pathogen through somatic hybridization.</title>
        <authorList>
            <person name="Li F."/>
            <person name="Upadhyaya N.M."/>
            <person name="Sperschneider J."/>
            <person name="Matny O."/>
            <person name="Nguyen-Phuc H."/>
            <person name="Mago R."/>
            <person name="Raley C."/>
            <person name="Miller M.E."/>
            <person name="Silverstein K.A.T."/>
            <person name="Henningsen E."/>
            <person name="Hirsch C.D."/>
            <person name="Visser B."/>
            <person name="Pretorius Z.A."/>
            <person name="Steffenson B.J."/>
            <person name="Schwessinger B."/>
            <person name="Dodds P.N."/>
            <person name="Figueroa M."/>
        </authorList>
    </citation>
    <scope>NUCLEOTIDE SEQUENCE [LARGE SCALE GENOMIC DNA]</scope>
    <source>
        <strain evidence="2">21-0</strain>
    </source>
</reference>
<feature type="compositionally biased region" description="Polar residues" evidence="1">
    <location>
        <begin position="151"/>
        <end position="169"/>
    </location>
</feature>
<feature type="region of interest" description="Disordered" evidence="1">
    <location>
        <begin position="467"/>
        <end position="492"/>
    </location>
</feature>
<evidence type="ECO:0000256" key="1">
    <source>
        <dbReference type="SAM" id="MobiDB-lite"/>
    </source>
</evidence>
<protein>
    <submittedName>
        <fullName evidence="2">Uncharacterized protein</fullName>
    </submittedName>
</protein>
<feature type="compositionally biased region" description="Polar residues" evidence="1">
    <location>
        <begin position="88"/>
        <end position="101"/>
    </location>
</feature>
<sequence>MNQQWSGQPCGQTSDSYEARIRHLEDIINLLLVTQEAASVPLASSTPLTGSFQYLMDRGLVPVLSRKVAWSLSMHSQHLISLKGGTPRINSSGRRTPSPTHSYCRLMVPPASLLSDATSHLPRLVSNLAHPPAPVHLGSSALHSTPILPLPSQSNSATSSKHSLSQSPESRPRGAATSDSLLSALPAEASRSSSVTHPLIKETLPAALIDRFLPPPPSQHSPVSHKSDLASAFSSKLAPSALAISLEQPTSLQDHCPHSISTAITNAELSPSSPSPHSPFTDFTSPKTHESSEITSAHLSHTSARTRVSLSTTSVISPSTQPNTTHPISDTTDHHPLHSLNRFSPPELENCATSMPTPKPPSPLVSTVDNTNPPTLPLTQPNHPDSPSAPSPINSTLPLPALPDCSTPIYPAAPACPANLEIAAIGSLTVENDDSNSTDAQLAPEYSQATLDYYKDIQEYLQQANADETEMKKKKKKKKKKKVNPTSTPDNPILFYV</sequence>
<feature type="compositionally biased region" description="Basic residues" evidence="1">
    <location>
        <begin position="472"/>
        <end position="483"/>
    </location>
</feature>
<organism evidence="2 3">
    <name type="scientific">Puccinia graminis f. sp. tritici</name>
    <dbReference type="NCBI Taxonomy" id="56615"/>
    <lineage>
        <taxon>Eukaryota</taxon>
        <taxon>Fungi</taxon>
        <taxon>Dikarya</taxon>
        <taxon>Basidiomycota</taxon>
        <taxon>Pucciniomycotina</taxon>
        <taxon>Pucciniomycetes</taxon>
        <taxon>Pucciniales</taxon>
        <taxon>Pucciniaceae</taxon>
        <taxon>Puccinia</taxon>
    </lineage>
</organism>
<dbReference type="AlphaFoldDB" id="A0A5B0QCM1"/>
<feature type="compositionally biased region" description="Polar residues" evidence="1">
    <location>
        <begin position="293"/>
        <end position="330"/>
    </location>
</feature>
<name>A0A5B0QCM1_PUCGR</name>
<feature type="region of interest" description="Disordered" evidence="1">
    <location>
        <begin position="144"/>
        <end position="179"/>
    </location>
</feature>
<dbReference type="Proteomes" id="UP000324748">
    <property type="component" value="Unassembled WGS sequence"/>
</dbReference>
<dbReference type="OrthoDB" id="10413477at2759"/>
<proteinExistence type="predicted"/>
<dbReference type="EMBL" id="VSWC01000027">
    <property type="protein sequence ID" value="KAA1110885.1"/>
    <property type="molecule type" value="Genomic_DNA"/>
</dbReference>
<feature type="compositionally biased region" description="Low complexity" evidence="1">
    <location>
        <begin position="370"/>
        <end position="383"/>
    </location>
</feature>
<evidence type="ECO:0000313" key="3">
    <source>
        <dbReference type="Proteomes" id="UP000324748"/>
    </source>
</evidence>
<accession>A0A5B0QCM1</accession>